<dbReference type="PANTHER" id="PTHR34874">
    <property type="entry name" value="PROTEIN YCHN"/>
    <property type="match status" value="1"/>
</dbReference>
<reference evidence="1" key="1">
    <citation type="journal article" date="2015" name="Nature">
        <title>Complex archaea that bridge the gap between prokaryotes and eukaryotes.</title>
        <authorList>
            <person name="Spang A."/>
            <person name="Saw J.H."/>
            <person name="Jorgensen S.L."/>
            <person name="Zaremba-Niedzwiedzka K."/>
            <person name="Martijn J."/>
            <person name="Lind A.E."/>
            <person name="van Eijk R."/>
            <person name="Schleper C."/>
            <person name="Guy L."/>
            <person name="Ettema T.J."/>
        </authorList>
    </citation>
    <scope>NUCLEOTIDE SEQUENCE</scope>
</reference>
<protein>
    <submittedName>
        <fullName evidence="1">Uncharacterized protein</fullName>
    </submittedName>
</protein>
<name>A0A0F9HXS9_9ZZZZ</name>
<dbReference type="AlphaFoldDB" id="A0A0F9HXS9"/>
<dbReference type="PANTHER" id="PTHR34874:SF1">
    <property type="entry name" value="PROTEIN YCHN"/>
    <property type="match status" value="1"/>
</dbReference>
<dbReference type="SUPFAM" id="SSF75169">
    <property type="entry name" value="DsrEFH-like"/>
    <property type="match status" value="1"/>
</dbReference>
<dbReference type="Pfam" id="PF02635">
    <property type="entry name" value="DsrE"/>
    <property type="match status" value="1"/>
</dbReference>
<dbReference type="InterPro" id="IPR027396">
    <property type="entry name" value="DsrEFH-like"/>
</dbReference>
<evidence type="ECO:0000313" key="1">
    <source>
        <dbReference type="EMBL" id="KKM07872.1"/>
    </source>
</evidence>
<comment type="caution">
    <text evidence="1">The sequence shown here is derived from an EMBL/GenBank/DDBJ whole genome shotgun (WGS) entry which is preliminary data.</text>
</comment>
<dbReference type="GO" id="GO:0005829">
    <property type="term" value="C:cytosol"/>
    <property type="evidence" value="ECO:0007669"/>
    <property type="project" value="TreeGrafter"/>
</dbReference>
<sequence length="120" mass="13383">MTKTINKIITIIINRSPYGDEYVFDALRFVTGLLLNNVRVNIFLLGEGVYVAVKNQKPPKGTTNIEAMLQKFIINRAEIKVCGLSARSRCIEESLIEGCSIGSMSQLGEWVAESDQIINF</sequence>
<dbReference type="InterPro" id="IPR003787">
    <property type="entry name" value="Sulphur_relay_DsrE/F-like"/>
</dbReference>
<proteinExistence type="predicted"/>
<organism evidence="1">
    <name type="scientific">marine sediment metagenome</name>
    <dbReference type="NCBI Taxonomy" id="412755"/>
    <lineage>
        <taxon>unclassified sequences</taxon>
        <taxon>metagenomes</taxon>
        <taxon>ecological metagenomes</taxon>
    </lineage>
</organism>
<dbReference type="Gene3D" id="3.40.1260.10">
    <property type="entry name" value="DsrEFH-like"/>
    <property type="match status" value="1"/>
</dbReference>
<gene>
    <name evidence="1" type="ORF">LCGC14_1729570</name>
</gene>
<dbReference type="EMBL" id="LAZR01015679">
    <property type="protein sequence ID" value="KKM07872.1"/>
    <property type="molecule type" value="Genomic_DNA"/>
</dbReference>
<accession>A0A0F9HXS9</accession>